<keyword evidence="3" id="KW-1185">Reference proteome</keyword>
<accession>A0AAP0HET9</accession>
<organism evidence="2 3">
    <name type="scientific">Stephania japonica</name>
    <dbReference type="NCBI Taxonomy" id="461633"/>
    <lineage>
        <taxon>Eukaryota</taxon>
        <taxon>Viridiplantae</taxon>
        <taxon>Streptophyta</taxon>
        <taxon>Embryophyta</taxon>
        <taxon>Tracheophyta</taxon>
        <taxon>Spermatophyta</taxon>
        <taxon>Magnoliopsida</taxon>
        <taxon>Ranunculales</taxon>
        <taxon>Menispermaceae</taxon>
        <taxon>Menispermoideae</taxon>
        <taxon>Cissampelideae</taxon>
        <taxon>Stephania</taxon>
    </lineage>
</organism>
<keyword evidence="1" id="KW-0732">Signal</keyword>
<dbReference type="Proteomes" id="UP001417504">
    <property type="component" value="Unassembled WGS sequence"/>
</dbReference>
<evidence type="ECO:0000313" key="2">
    <source>
        <dbReference type="EMBL" id="KAK9085768.1"/>
    </source>
</evidence>
<feature type="signal peptide" evidence="1">
    <location>
        <begin position="1"/>
        <end position="25"/>
    </location>
</feature>
<dbReference type="AlphaFoldDB" id="A0AAP0HET9"/>
<gene>
    <name evidence="2" type="ORF">Sjap_026179</name>
</gene>
<feature type="chain" id="PRO_5043008603" evidence="1">
    <location>
        <begin position="26"/>
        <end position="99"/>
    </location>
</feature>
<reference evidence="2 3" key="1">
    <citation type="submission" date="2024-01" db="EMBL/GenBank/DDBJ databases">
        <title>Genome assemblies of Stephania.</title>
        <authorList>
            <person name="Yang L."/>
        </authorList>
    </citation>
    <scope>NUCLEOTIDE SEQUENCE [LARGE SCALE GENOMIC DNA]</scope>
    <source>
        <strain evidence="2">QJT</strain>
        <tissue evidence="2">Leaf</tissue>
    </source>
</reference>
<proteinExistence type="predicted"/>
<comment type="caution">
    <text evidence="2">The sequence shown here is derived from an EMBL/GenBank/DDBJ whole genome shotgun (WGS) entry which is preliminary data.</text>
</comment>
<sequence length="99" mass="10418">MACNKLILVAALGVLLCGFMLSADARKLVNKNIQRAMTTNSMGKGHSIVATTLQKVTVLFSAPDRKGHSVSVGGILSARPKTFAERNLEMSVPSPGVGH</sequence>
<evidence type="ECO:0000256" key="1">
    <source>
        <dbReference type="SAM" id="SignalP"/>
    </source>
</evidence>
<dbReference type="EMBL" id="JBBNAE010000011">
    <property type="protein sequence ID" value="KAK9085768.1"/>
    <property type="molecule type" value="Genomic_DNA"/>
</dbReference>
<name>A0AAP0HET9_9MAGN</name>
<protein>
    <submittedName>
        <fullName evidence="2">Uncharacterized protein</fullName>
    </submittedName>
</protein>
<evidence type="ECO:0000313" key="3">
    <source>
        <dbReference type="Proteomes" id="UP001417504"/>
    </source>
</evidence>